<keyword evidence="4" id="KW-0961">Cell wall biogenesis/degradation</keyword>
<dbReference type="AlphaFoldDB" id="A0A238L3I2"/>
<comment type="catalytic activity">
    <reaction evidence="1">
        <text>Hydrolyzes the link between N-acetylmuramoyl residues and L-amino acid residues in certain cell-wall glycopeptides.</text>
        <dbReference type="EC" id="3.5.1.28"/>
    </reaction>
</comment>
<dbReference type="EC" id="3.5.1.28" evidence="2"/>
<evidence type="ECO:0000313" key="6">
    <source>
        <dbReference type="EMBL" id="SMX49518.1"/>
    </source>
</evidence>
<name>A0A238L3I2_9RHOB</name>
<evidence type="ECO:0000256" key="1">
    <source>
        <dbReference type="ARBA" id="ARBA00001561"/>
    </source>
</evidence>
<dbReference type="InterPro" id="IPR002502">
    <property type="entry name" value="Amidase_domain"/>
</dbReference>
<dbReference type="EMBL" id="FXYF01000016">
    <property type="protein sequence ID" value="SMX49518.1"/>
    <property type="molecule type" value="Genomic_DNA"/>
</dbReference>
<dbReference type="InterPro" id="IPR051206">
    <property type="entry name" value="NAMLAA_amidase_2"/>
</dbReference>
<dbReference type="GO" id="GO:0008745">
    <property type="term" value="F:N-acetylmuramoyl-L-alanine amidase activity"/>
    <property type="evidence" value="ECO:0007669"/>
    <property type="project" value="UniProtKB-EC"/>
</dbReference>
<accession>A0A238L3I2</accession>
<organism evidence="6 7">
    <name type="scientific">Maliponia aquimaris</name>
    <dbReference type="NCBI Taxonomy" id="1673631"/>
    <lineage>
        <taxon>Bacteria</taxon>
        <taxon>Pseudomonadati</taxon>
        <taxon>Pseudomonadota</taxon>
        <taxon>Alphaproteobacteria</taxon>
        <taxon>Rhodobacterales</taxon>
        <taxon>Paracoccaceae</taxon>
        <taxon>Maliponia</taxon>
    </lineage>
</organism>
<protein>
    <recommendedName>
        <fullName evidence="2">N-acetylmuramoyl-L-alanine amidase</fullName>
        <ecNumber evidence="2">3.5.1.28</ecNumber>
    </recommendedName>
</protein>
<dbReference type="Proteomes" id="UP000207598">
    <property type="component" value="Unassembled WGS sequence"/>
</dbReference>
<dbReference type="GO" id="GO:0009254">
    <property type="term" value="P:peptidoglycan turnover"/>
    <property type="evidence" value="ECO:0007669"/>
    <property type="project" value="TreeGrafter"/>
</dbReference>
<keyword evidence="7" id="KW-1185">Reference proteome</keyword>
<dbReference type="PANTHER" id="PTHR30417:SF1">
    <property type="entry name" value="N-ACETYLMURAMOYL-L-ALANINE AMIDASE AMID"/>
    <property type="match status" value="1"/>
</dbReference>
<feature type="domain" description="N-acetylmuramoyl-L-alanine amidase" evidence="5">
    <location>
        <begin position="10"/>
        <end position="143"/>
    </location>
</feature>
<evidence type="ECO:0000256" key="4">
    <source>
        <dbReference type="ARBA" id="ARBA00023316"/>
    </source>
</evidence>
<keyword evidence="3 6" id="KW-0378">Hydrolase</keyword>
<gene>
    <name evidence="6" type="primary">amiD</name>
    <name evidence="6" type="ORF">MAA8898_04323</name>
</gene>
<dbReference type="Gene3D" id="3.40.80.10">
    <property type="entry name" value="Peptidoglycan recognition protein-like"/>
    <property type="match status" value="1"/>
</dbReference>
<dbReference type="GO" id="GO:0009253">
    <property type="term" value="P:peptidoglycan catabolic process"/>
    <property type="evidence" value="ECO:0007669"/>
    <property type="project" value="InterPro"/>
</dbReference>
<proteinExistence type="predicted"/>
<dbReference type="Pfam" id="PF01510">
    <property type="entry name" value="Amidase_2"/>
    <property type="match status" value="1"/>
</dbReference>
<dbReference type="PANTHER" id="PTHR30417">
    <property type="entry name" value="N-ACETYLMURAMOYL-L-ALANINE AMIDASE AMID"/>
    <property type="match status" value="1"/>
</dbReference>
<evidence type="ECO:0000256" key="2">
    <source>
        <dbReference type="ARBA" id="ARBA00011901"/>
    </source>
</evidence>
<dbReference type="InterPro" id="IPR036505">
    <property type="entry name" value="Amidase/PGRP_sf"/>
</dbReference>
<dbReference type="CDD" id="cd06583">
    <property type="entry name" value="PGRP"/>
    <property type="match status" value="1"/>
</dbReference>
<reference evidence="6 7" key="1">
    <citation type="submission" date="2017-05" db="EMBL/GenBank/DDBJ databases">
        <authorList>
            <person name="Song R."/>
            <person name="Chenine A.L."/>
            <person name="Ruprecht R.M."/>
        </authorList>
    </citation>
    <scope>NUCLEOTIDE SEQUENCE [LARGE SCALE GENOMIC DNA]</scope>
    <source>
        <strain evidence="6 7">CECT 8898</strain>
    </source>
</reference>
<evidence type="ECO:0000256" key="3">
    <source>
        <dbReference type="ARBA" id="ARBA00022801"/>
    </source>
</evidence>
<dbReference type="SUPFAM" id="SSF55846">
    <property type="entry name" value="N-acetylmuramoyl-L-alanine amidase-like"/>
    <property type="match status" value="1"/>
</dbReference>
<dbReference type="GO" id="GO:0019867">
    <property type="term" value="C:outer membrane"/>
    <property type="evidence" value="ECO:0007669"/>
    <property type="project" value="TreeGrafter"/>
</dbReference>
<dbReference type="SMART" id="SM00644">
    <property type="entry name" value="Ami_2"/>
    <property type="match status" value="1"/>
</dbReference>
<sequence length="230" mass="25460">MTSGALWHPSPNFGARRGDVLPDMIMLHYTAMASAEAARDWLCNPDSEVSCHYVIAEDGRLWQLVDEAQRAWHAGAGCWGGVRDVNSRSIGIELANTGFQPFPEPQMAVLEDLLAGIRARWDIPPERVVAHSDTALGRKTDPGGRFDWRRLARRGLAVWPEGGAGMLDAERFRADCRRFGYDVAPERDGLVLNAVRLRFRPWVEGPLDATDCAIMADMAVRYPCRVSAGA</sequence>
<evidence type="ECO:0000313" key="7">
    <source>
        <dbReference type="Proteomes" id="UP000207598"/>
    </source>
</evidence>
<dbReference type="GO" id="GO:0071555">
    <property type="term" value="P:cell wall organization"/>
    <property type="evidence" value="ECO:0007669"/>
    <property type="project" value="UniProtKB-KW"/>
</dbReference>
<evidence type="ECO:0000259" key="5">
    <source>
        <dbReference type="SMART" id="SM00644"/>
    </source>
</evidence>